<dbReference type="InterPro" id="IPR036617">
    <property type="entry name" value="BAF_sf"/>
</dbReference>
<dbReference type="GeneID" id="20245264"/>
<dbReference type="KEGG" id="lgi:LOTGIDRAFT_197747"/>
<dbReference type="PANTHER" id="PTHR47507:SF6">
    <property type="entry name" value="BARRIER-TO-AUTOINTEGRATION FACTOR"/>
    <property type="match status" value="1"/>
</dbReference>
<evidence type="ECO:0000256" key="4">
    <source>
        <dbReference type="ARBA" id="ARBA00079764"/>
    </source>
</evidence>
<dbReference type="GO" id="GO:0051276">
    <property type="term" value="P:chromosome organization"/>
    <property type="evidence" value="ECO:0007669"/>
    <property type="project" value="TreeGrafter"/>
</dbReference>
<evidence type="ECO:0000256" key="1">
    <source>
        <dbReference type="ARBA" id="ARBA00004123"/>
    </source>
</evidence>
<accession>V3ZKK8</accession>
<dbReference type="RefSeq" id="XP_009066305.1">
    <property type="nucleotide sequence ID" value="XM_009068057.1"/>
</dbReference>
<dbReference type="GO" id="GO:0000793">
    <property type="term" value="C:condensed chromosome"/>
    <property type="evidence" value="ECO:0007669"/>
    <property type="project" value="TreeGrafter"/>
</dbReference>
<evidence type="ECO:0000313" key="5">
    <source>
        <dbReference type="EMBL" id="ESO82935.1"/>
    </source>
</evidence>
<evidence type="ECO:0000256" key="3">
    <source>
        <dbReference type="ARBA" id="ARBA00074730"/>
    </source>
</evidence>
<dbReference type="HOGENOM" id="CLU_167806_0_0_1"/>
<name>V3ZKK8_LOTGI</name>
<reference evidence="5 6" key="1">
    <citation type="journal article" date="2013" name="Nature">
        <title>Insights into bilaterian evolution from three spiralian genomes.</title>
        <authorList>
            <person name="Simakov O."/>
            <person name="Marletaz F."/>
            <person name="Cho S.J."/>
            <person name="Edsinger-Gonzales E."/>
            <person name="Havlak P."/>
            <person name="Hellsten U."/>
            <person name="Kuo D.H."/>
            <person name="Larsson T."/>
            <person name="Lv J."/>
            <person name="Arendt D."/>
            <person name="Savage R."/>
            <person name="Osoegawa K."/>
            <person name="de Jong P."/>
            <person name="Grimwood J."/>
            <person name="Chapman J.A."/>
            <person name="Shapiro H."/>
            <person name="Aerts A."/>
            <person name="Otillar R.P."/>
            <person name="Terry A.Y."/>
            <person name="Boore J.L."/>
            <person name="Grigoriev I.V."/>
            <person name="Lindberg D.R."/>
            <person name="Seaver E.C."/>
            <person name="Weisblat D.A."/>
            <person name="Putnam N.H."/>
            <person name="Rokhsar D.S."/>
        </authorList>
    </citation>
    <scope>NUCLEOTIDE SEQUENCE [LARGE SCALE GENOMIC DNA]</scope>
</reference>
<sequence length="90" mass="10090">MSSTSQKHRNFVAEPMGEKSVTELSGIGDTLGKRLSDDGFDKAYVVLGQFLLLKKDEDLFKAWLKDSCGANAKQQKDCHTCLKEWCDSFL</sequence>
<dbReference type="InterPro" id="IPR004122">
    <property type="entry name" value="BAF_prot"/>
</dbReference>
<gene>
    <name evidence="5" type="ORF">LOTGIDRAFT_197747</name>
</gene>
<dbReference type="PANTHER" id="PTHR47507">
    <property type="entry name" value="BARRIER TO AUTOINTEGRATION FACTOR 2"/>
    <property type="match status" value="1"/>
</dbReference>
<keyword evidence="6" id="KW-1185">Reference proteome</keyword>
<dbReference type="Pfam" id="PF02961">
    <property type="entry name" value="SAM_BAF"/>
    <property type="match status" value="1"/>
</dbReference>
<dbReference type="SUPFAM" id="SSF47798">
    <property type="entry name" value="Barrier-to-autointegration factor, BAF"/>
    <property type="match status" value="1"/>
</dbReference>
<dbReference type="GO" id="GO:0005634">
    <property type="term" value="C:nucleus"/>
    <property type="evidence" value="ECO:0007669"/>
    <property type="project" value="UniProtKB-SubCell"/>
</dbReference>
<dbReference type="AlphaFoldDB" id="V3ZKK8"/>
<dbReference type="Gene3D" id="1.10.150.40">
    <property type="entry name" value="Barrier-to-autointegration factor, BAF"/>
    <property type="match status" value="1"/>
</dbReference>
<organism evidence="5 6">
    <name type="scientific">Lottia gigantea</name>
    <name type="common">Giant owl limpet</name>
    <dbReference type="NCBI Taxonomy" id="225164"/>
    <lineage>
        <taxon>Eukaryota</taxon>
        <taxon>Metazoa</taxon>
        <taxon>Spiralia</taxon>
        <taxon>Lophotrochozoa</taxon>
        <taxon>Mollusca</taxon>
        <taxon>Gastropoda</taxon>
        <taxon>Patellogastropoda</taxon>
        <taxon>Lottioidea</taxon>
        <taxon>Lottiidae</taxon>
        <taxon>Lottia</taxon>
    </lineage>
</organism>
<dbReference type="Proteomes" id="UP000030746">
    <property type="component" value="Unassembled WGS sequence"/>
</dbReference>
<dbReference type="STRING" id="225164.V3ZKK8"/>
<protein>
    <recommendedName>
        <fullName evidence="3">Barrier-to-autointegration factor-like protein</fullName>
    </recommendedName>
    <alternativeName>
        <fullName evidence="4">Barrier-to-autointegration factor 2</fullName>
    </alternativeName>
</protein>
<keyword evidence="2" id="KW-0539">Nucleus</keyword>
<dbReference type="OMA" id="SKQQGDC"/>
<dbReference type="GO" id="GO:0003677">
    <property type="term" value="F:DNA binding"/>
    <property type="evidence" value="ECO:0007669"/>
    <property type="project" value="InterPro"/>
</dbReference>
<dbReference type="EMBL" id="KB203827">
    <property type="protein sequence ID" value="ESO82935.1"/>
    <property type="molecule type" value="Genomic_DNA"/>
</dbReference>
<dbReference type="InterPro" id="IPR051387">
    <property type="entry name" value="BAF"/>
</dbReference>
<dbReference type="OrthoDB" id="9997163at2759"/>
<dbReference type="SMART" id="SM01023">
    <property type="entry name" value="BAF"/>
    <property type="match status" value="1"/>
</dbReference>
<proteinExistence type="predicted"/>
<evidence type="ECO:0000313" key="6">
    <source>
        <dbReference type="Proteomes" id="UP000030746"/>
    </source>
</evidence>
<evidence type="ECO:0000256" key="2">
    <source>
        <dbReference type="ARBA" id="ARBA00023242"/>
    </source>
</evidence>
<comment type="subcellular location">
    <subcellularLocation>
        <location evidence="1">Nucleus</location>
    </subcellularLocation>
</comment>
<dbReference type="FunFam" id="1.10.150.40:FF:000002">
    <property type="entry name" value="Barrier to autointegration factor 2"/>
    <property type="match status" value="1"/>
</dbReference>
<dbReference type="CTD" id="20245264"/>